<name>A0A1T1H5J7_9GAMM</name>
<dbReference type="InterPro" id="IPR029069">
    <property type="entry name" value="HotDog_dom_sf"/>
</dbReference>
<keyword evidence="1" id="KW-0378">Hydrolase</keyword>
<dbReference type="InterPro" id="IPR006683">
    <property type="entry name" value="Thioestr_dom"/>
</dbReference>
<evidence type="ECO:0000256" key="1">
    <source>
        <dbReference type="ARBA" id="ARBA00022801"/>
    </source>
</evidence>
<comment type="caution">
    <text evidence="3">The sequence shown here is derived from an EMBL/GenBank/DDBJ whole genome shotgun (WGS) entry which is preliminary data.</text>
</comment>
<dbReference type="RefSeq" id="WP_078188539.1">
    <property type="nucleotide sequence ID" value="NZ_JAMCOZ010000012.1"/>
</dbReference>
<dbReference type="InterPro" id="IPR003736">
    <property type="entry name" value="PAAI_dom"/>
</dbReference>
<accession>A0A1T1H5J7</accession>
<dbReference type="Pfam" id="PF03061">
    <property type="entry name" value="4HBT"/>
    <property type="match status" value="1"/>
</dbReference>
<organism evidence="3 4">
    <name type="scientific">Acinetobacter amyesii</name>
    <dbReference type="NCBI Taxonomy" id="2942470"/>
    <lineage>
        <taxon>Bacteria</taxon>
        <taxon>Pseudomonadati</taxon>
        <taxon>Pseudomonadota</taxon>
        <taxon>Gammaproteobacteria</taxon>
        <taxon>Moraxellales</taxon>
        <taxon>Moraxellaceae</taxon>
        <taxon>Acinetobacter</taxon>
    </lineage>
</organism>
<evidence type="ECO:0000313" key="4">
    <source>
        <dbReference type="Proteomes" id="UP000191160"/>
    </source>
</evidence>
<reference evidence="3 4" key="1">
    <citation type="submission" date="2017-02" db="EMBL/GenBank/DDBJ databases">
        <title>Acinetobacter sp. ANC 4945, whole genome shotgun sequencing project.</title>
        <authorList>
            <person name="Radolfova-Krizova L."/>
            <person name="Al Atrouni A."/>
            <person name="Nemec A."/>
        </authorList>
    </citation>
    <scope>NUCLEOTIDE SEQUENCE [LARGE SCALE GENOMIC DNA]</scope>
    <source>
        <strain evidence="3 4">ANC 4945</strain>
    </source>
</reference>
<proteinExistence type="predicted"/>
<evidence type="ECO:0000259" key="2">
    <source>
        <dbReference type="Pfam" id="PF03061"/>
    </source>
</evidence>
<dbReference type="GO" id="GO:0016289">
    <property type="term" value="F:acyl-CoA hydrolase activity"/>
    <property type="evidence" value="ECO:0007669"/>
    <property type="project" value="TreeGrafter"/>
</dbReference>
<dbReference type="PANTHER" id="PTHR42856:SF1">
    <property type="entry name" value="ACYL-COENZYME A THIOESTERASE PAAI"/>
    <property type="match status" value="1"/>
</dbReference>
<feature type="domain" description="Thioesterase" evidence="2">
    <location>
        <begin position="40"/>
        <end position="107"/>
    </location>
</feature>
<gene>
    <name evidence="3" type="ORF">B1202_00295</name>
</gene>
<evidence type="ECO:0000313" key="3">
    <source>
        <dbReference type="EMBL" id="OOV85128.1"/>
    </source>
</evidence>
<keyword evidence="4" id="KW-1185">Reference proteome</keyword>
<dbReference type="EMBL" id="MVKX01000001">
    <property type="protein sequence ID" value="OOV85128.1"/>
    <property type="molecule type" value="Genomic_DNA"/>
</dbReference>
<dbReference type="Proteomes" id="UP000191160">
    <property type="component" value="Unassembled WGS sequence"/>
</dbReference>
<dbReference type="Gene3D" id="3.10.129.10">
    <property type="entry name" value="Hotdog Thioesterase"/>
    <property type="match status" value="1"/>
</dbReference>
<sequence>MSEQYLDPFAQFLGIDITFKSFEKSIAELSIQPQHLNVLGTVHGAVIFAIADASFARACNAGEDLFIGMQTEIRYMGQVKGKRLIATAKLIGGSKKLAHYQVEISDELGSNVAFFTATAFKLEKR</sequence>
<protein>
    <recommendedName>
        <fullName evidence="2">Thioesterase domain-containing protein</fullName>
    </recommendedName>
</protein>
<dbReference type="PANTHER" id="PTHR42856">
    <property type="entry name" value="ACYL-COENZYME A THIOESTERASE PAAI"/>
    <property type="match status" value="1"/>
</dbReference>
<dbReference type="SUPFAM" id="SSF54637">
    <property type="entry name" value="Thioesterase/thiol ester dehydrase-isomerase"/>
    <property type="match status" value="1"/>
</dbReference>
<dbReference type="InterPro" id="IPR052723">
    <property type="entry name" value="Acyl-CoA_thioesterase_PaaI"/>
</dbReference>
<dbReference type="NCBIfam" id="TIGR00369">
    <property type="entry name" value="unchar_dom_1"/>
    <property type="match status" value="1"/>
</dbReference>
<dbReference type="CDD" id="cd03443">
    <property type="entry name" value="PaaI_thioesterase"/>
    <property type="match status" value="1"/>
</dbReference>
<dbReference type="AlphaFoldDB" id="A0A1T1H5J7"/>